<accession>A0A318TFC9</accession>
<organism evidence="2 3">
    <name type="scientific">Phyllobacterium leguminum</name>
    <dbReference type="NCBI Taxonomy" id="314237"/>
    <lineage>
        <taxon>Bacteria</taxon>
        <taxon>Pseudomonadati</taxon>
        <taxon>Pseudomonadota</taxon>
        <taxon>Alphaproteobacteria</taxon>
        <taxon>Hyphomicrobiales</taxon>
        <taxon>Phyllobacteriaceae</taxon>
        <taxon>Phyllobacterium</taxon>
    </lineage>
</organism>
<evidence type="ECO:0000313" key="2">
    <source>
        <dbReference type="EMBL" id="PYE90382.1"/>
    </source>
</evidence>
<reference evidence="2 3" key="1">
    <citation type="submission" date="2018-06" db="EMBL/GenBank/DDBJ databases">
        <title>Genomic Encyclopedia of Type Strains, Phase III (KMG-III): the genomes of soil and plant-associated and newly described type strains.</title>
        <authorList>
            <person name="Whitman W."/>
        </authorList>
    </citation>
    <scope>NUCLEOTIDE SEQUENCE [LARGE SCALE GENOMIC DNA]</scope>
    <source>
        <strain evidence="2 3">ORS 1419</strain>
    </source>
</reference>
<gene>
    <name evidence="2" type="ORF">C7477_10154</name>
</gene>
<dbReference type="Proteomes" id="UP000247454">
    <property type="component" value="Unassembled WGS sequence"/>
</dbReference>
<dbReference type="AlphaFoldDB" id="A0A318TFC9"/>
<evidence type="ECO:0000259" key="1">
    <source>
        <dbReference type="Pfam" id="PF06568"/>
    </source>
</evidence>
<dbReference type="InterPro" id="IPR009506">
    <property type="entry name" value="YjiS-like"/>
</dbReference>
<proteinExistence type="predicted"/>
<feature type="domain" description="YjiS-like" evidence="1">
    <location>
        <begin position="37"/>
        <end position="64"/>
    </location>
</feature>
<name>A0A318TFC9_9HYPH</name>
<dbReference type="EMBL" id="QJTF01000001">
    <property type="protein sequence ID" value="PYE90382.1"/>
    <property type="molecule type" value="Genomic_DNA"/>
</dbReference>
<comment type="caution">
    <text evidence="2">The sequence shown here is derived from an EMBL/GenBank/DDBJ whole genome shotgun (WGS) entry which is preliminary data.</text>
</comment>
<sequence>MTTAKTITMPAATGLAAMTRTAARSYYWVVKFFAVYRSRAAIRHLGDLDDHLLRDIGISRSDLRVVQRSYLRDPSAALVDARAKQEATRSTY</sequence>
<protein>
    <submittedName>
        <fullName evidence="2">Uncharacterized protein DUF1127</fullName>
    </submittedName>
</protein>
<keyword evidence="3" id="KW-1185">Reference proteome</keyword>
<evidence type="ECO:0000313" key="3">
    <source>
        <dbReference type="Proteomes" id="UP000247454"/>
    </source>
</evidence>
<dbReference type="Pfam" id="PF06568">
    <property type="entry name" value="YjiS-like"/>
    <property type="match status" value="1"/>
</dbReference>